<gene>
    <name evidence="1" type="ORF">GCM10012289_17730</name>
</gene>
<dbReference type="Proteomes" id="UP000646523">
    <property type="component" value="Unassembled WGS sequence"/>
</dbReference>
<reference evidence="1" key="2">
    <citation type="submission" date="2020-09" db="EMBL/GenBank/DDBJ databases">
        <authorList>
            <person name="Sun Q."/>
            <person name="Zhou Y."/>
        </authorList>
    </citation>
    <scope>NUCLEOTIDE SEQUENCE</scope>
    <source>
        <strain evidence="1">CGMCC 4.7368</strain>
    </source>
</reference>
<proteinExistence type="predicted"/>
<evidence type="ECO:0000313" key="1">
    <source>
        <dbReference type="EMBL" id="GGO65617.1"/>
    </source>
</evidence>
<dbReference type="AlphaFoldDB" id="A0A917YSD3"/>
<protein>
    <submittedName>
        <fullName evidence="1">Uncharacterized protein</fullName>
    </submittedName>
</protein>
<accession>A0A917YSD3</accession>
<organism evidence="1 2">
    <name type="scientific">Nonomuraea cavernae</name>
    <dbReference type="NCBI Taxonomy" id="2045107"/>
    <lineage>
        <taxon>Bacteria</taxon>
        <taxon>Bacillati</taxon>
        <taxon>Actinomycetota</taxon>
        <taxon>Actinomycetes</taxon>
        <taxon>Streptosporangiales</taxon>
        <taxon>Streptosporangiaceae</taxon>
        <taxon>Nonomuraea</taxon>
    </lineage>
</organism>
<reference evidence="1" key="1">
    <citation type="journal article" date="2014" name="Int. J. Syst. Evol. Microbiol.">
        <title>Complete genome sequence of Corynebacterium casei LMG S-19264T (=DSM 44701T), isolated from a smear-ripened cheese.</title>
        <authorList>
            <consortium name="US DOE Joint Genome Institute (JGI-PGF)"/>
            <person name="Walter F."/>
            <person name="Albersmeier A."/>
            <person name="Kalinowski J."/>
            <person name="Ruckert C."/>
        </authorList>
    </citation>
    <scope>NUCLEOTIDE SEQUENCE</scope>
    <source>
        <strain evidence="1">CGMCC 4.7368</strain>
    </source>
</reference>
<sequence>MEAVRAAEAIAVPEDANVIPPAAAIATRIGTVILPAMSDSPVTVFGPQNIRPE</sequence>
<name>A0A917YSD3_9ACTN</name>
<evidence type="ECO:0000313" key="2">
    <source>
        <dbReference type="Proteomes" id="UP000646523"/>
    </source>
</evidence>
<dbReference type="EMBL" id="BMNH01000003">
    <property type="protein sequence ID" value="GGO65617.1"/>
    <property type="molecule type" value="Genomic_DNA"/>
</dbReference>
<comment type="caution">
    <text evidence="1">The sequence shown here is derived from an EMBL/GenBank/DDBJ whole genome shotgun (WGS) entry which is preliminary data.</text>
</comment>
<keyword evidence="2" id="KW-1185">Reference proteome</keyword>